<gene>
    <name evidence="2" type="primary">RE1_959</name>
    <name evidence="2" type="ORF">CK203_088792</name>
</gene>
<comment type="caution">
    <text evidence="2">The sequence shown here is derived from an EMBL/GenBank/DDBJ whole genome shotgun (WGS) entry which is preliminary data.</text>
</comment>
<dbReference type="AlphaFoldDB" id="A0A438BRX1"/>
<dbReference type="Proteomes" id="UP000288805">
    <property type="component" value="Unassembled WGS sequence"/>
</dbReference>
<protein>
    <submittedName>
        <fullName evidence="2">Retrovirus-related Pol polyprotein from transposon RE1</fullName>
    </submittedName>
</protein>
<reference evidence="2 3" key="1">
    <citation type="journal article" date="2018" name="PLoS Genet.">
        <title>Population sequencing reveals clonal diversity and ancestral inbreeding in the grapevine cultivar Chardonnay.</title>
        <authorList>
            <person name="Roach M.J."/>
            <person name="Johnson D.L."/>
            <person name="Bohlmann J."/>
            <person name="van Vuuren H.J."/>
            <person name="Jones S.J."/>
            <person name="Pretorius I.S."/>
            <person name="Schmidt S.A."/>
            <person name="Borneman A.R."/>
        </authorList>
    </citation>
    <scope>NUCLEOTIDE SEQUENCE [LARGE SCALE GENOMIC DNA]</scope>
    <source>
        <strain evidence="3">cv. Chardonnay</strain>
        <tissue evidence="2">Leaf</tissue>
    </source>
</reference>
<evidence type="ECO:0000313" key="2">
    <source>
        <dbReference type="EMBL" id="RVW13620.1"/>
    </source>
</evidence>
<dbReference type="PANTHER" id="PTHR11439:SF517">
    <property type="entry name" value="CYSTEINE-RICH RLK (RECEPTOR-LIKE PROTEIN KINASE) 8"/>
    <property type="match status" value="1"/>
</dbReference>
<dbReference type="InterPro" id="IPR013103">
    <property type="entry name" value="RVT_2"/>
</dbReference>
<sequence>MDMANPLICQQSPPPATPLGFEPVTLALIPLVGPQALPTLLKSIAVRKGAYPSLIVHSPKRPRRTQGELMDTANPPICQQHGVDYTEVFASVARMDKVRMIIALSAQRNWTIYQLDVKLAFLHGELSEEVFVEQPRGYEQKNNPHKVYKLKKALYGLKQAPRAWFSHIEAHFVNEGFERCHSEHTLFVKTSKGGKILILSLYVDDLIFTGNDESMFYEFKSSMMHVLKGFGMEESNSIHSPIVTSFKVFKDENGVKVDATFFKQMEKHIRVCIHVEFRSYVLVSRKQPVVSLSTIEAEFIAATSCACQAVWMRRILEKLSHTQEGVVELVHCGTQDQIADVMTKPLKLNMFLKLRELMGVREVPDVN</sequence>
<feature type="domain" description="Reverse transcriptase Ty1/copia-type" evidence="1">
    <location>
        <begin position="79"/>
        <end position="226"/>
    </location>
</feature>
<dbReference type="EMBL" id="QGNW01002648">
    <property type="protein sequence ID" value="RVW13620.1"/>
    <property type="molecule type" value="Genomic_DNA"/>
</dbReference>
<dbReference type="InterPro" id="IPR043502">
    <property type="entry name" value="DNA/RNA_pol_sf"/>
</dbReference>
<evidence type="ECO:0000313" key="3">
    <source>
        <dbReference type="Proteomes" id="UP000288805"/>
    </source>
</evidence>
<proteinExistence type="predicted"/>
<organism evidence="2 3">
    <name type="scientific">Vitis vinifera</name>
    <name type="common">Grape</name>
    <dbReference type="NCBI Taxonomy" id="29760"/>
    <lineage>
        <taxon>Eukaryota</taxon>
        <taxon>Viridiplantae</taxon>
        <taxon>Streptophyta</taxon>
        <taxon>Embryophyta</taxon>
        <taxon>Tracheophyta</taxon>
        <taxon>Spermatophyta</taxon>
        <taxon>Magnoliopsida</taxon>
        <taxon>eudicotyledons</taxon>
        <taxon>Gunneridae</taxon>
        <taxon>Pentapetalae</taxon>
        <taxon>rosids</taxon>
        <taxon>Vitales</taxon>
        <taxon>Vitaceae</taxon>
        <taxon>Viteae</taxon>
        <taxon>Vitis</taxon>
    </lineage>
</organism>
<dbReference type="SUPFAM" id="SSF56672">
    <property type="entry name" value="DNA/RNA polymerases"/>
    <property type="match status" value="1"/>
</dbReference>
<evidence type="ECO:0000259" key="1">
    <source>
        <dbReference type="Pfam" id="PF07727"/>
    </source>
</evidence>
<dbReference type="PANTHER" id="PTHR11439">
    <property type="entry name" value="GAG-POL-RELATED RETROTRANSPOSON"/>
    <property type="match status" value="1"/>
</dbReference>
<dbReference type="Pfam" id="PF07727">
    <property type="entry name" value="RVT_2"/>
    <property type="match status" value="1"/>
</dbReference>
<accession>A0A438BRX1</accession>
<dbReference type="CDD" id="cd09272">
    <property type="entry name" value="RNase_HI_RT_Ty1"/>
    <property type="match status" value="1"/>
</dbReference>
<name>A0A438BRX1_VITVI</name>